<dbReference type="InParanoid" id="A0A543B343"/>
<evidence type="ECO:0000256" key="1">
    <source>
        <dbReference type="SAM" id="MobiDB-lite"/>
    </source>
</evidence>
<keyword evidence="4" id="KW-1185">Reference proteome</keyword>
<name>A0A543B343_9ACTN</name>
<comment type="caution">
    <text evidence="3">The sequence shown here is derived from an EMBL/GenBank/DDBJ whole genome shotgun (WGS) entry which is preliminary data.</text>
</comment>
<dbReference type="PROSITE" id="PS50287">
    <property type="entry name" value="SRCR_2"/>
    <property type="match status" value="1"/>
</dbReference>
<dbReference type="GO" id="GO:0016020">
    <property type="term" value="C:membrane"/>
    <property type="evidence" value="ECO:0007669"/>
    <property type="project" value="InterPro"/>
</dbReference>
<accession>A0A543B343</accession>
<feature type="domain" description="SRCR" evidence="2">
    <location>
        <begin position="37"/>
        <end position="62"/>
    </location>
</feature>
<evidence type="ECO:0000259" key="2">
    <source>
        <dbReference type="PROSITE" id="PS50287"/>
    </source>
</evidence>
<organism evidence="3 4">
    <name type="scientific">Stackebrandtia endophytica</name>
    <dbReference type="NCBI Taxonomy" id="1496996"/>
    <lineage>
        <taxon>Bacteria</taxon>
        <taxon>Bacillati</taxon>
        <taxon>Actinomycetota</taxon>
        <taxon>Actinomycetes</taxon>
        <taxon>Glycomycetales</taxon>
        <taxon>Glycomycetaceae</taxon>
        <taxon>Stackebrandtia</taxon>
    </lineage>
</organism>
<evidence type="ECO:0000313" key="4">
    <source>
        <dbReference type="Proteomes" id="UP000317043"/>
    </source>
</evidence>
<gene>
    <name evidence="3" type="ORF">FB566_4834</name>
</gene>
<dbReference type="InterPro" id="IPR001190">
    <property type="entry name" value="SRCR"/>
</dbReference>
<feature type="region of interest" description="Disordered" evidence="1">
    <location>
        <begin position="216"/>
        <end position="235"/>
    </location>
</feature>
<sequence>MNGTFRVRHAARISQNETSDTDCGTVLGRGSFLGHGFRITRGTSPDEARVEVYSRDRWWVMCRATGVSGTEYTFEWDRAWRRVGQPWRDGVEAAVRDILVGCGMRSEAIVYGTDQPALMRGRTLHITSGPSYDSVRAYGLWLPGHPLLVTVTGLATGNPVIVWESPWHEHTTSAWRDTVVESAIRVRHHHRHGGEPVPGNGSVGAERGQVRTCPHQITRHANPNPGVVDRSGVAV</sequence>
<proteinExistence type="predicted"/>
<dbReference type="RefSeq" id="WP_381543149.1">
    <property type="nucleotide sequence ID" value="NZ_JBHTGS010000002.1"/>
</dbReference>
<evidence type="ECO:0000313" key="3">
    <source>
        <dbReference type="EMBL" id="TQL79233.1"/>
    </source>
</evidence>
<dbReference type="EMBL" id="VFOW01000001">
    <property type="protein sequence ID" value="TQL79233.1"/>
    <property type="molecule type" value="Genomic_DNA"/>
</dbReference>
<protein>
    <recommendedName>
        <fullName evidence="2">SRCR domain-containing protein</fullName>
    </recommendedName>
</protein>
<dbReference type="Proteomes" id="UP000317043">
    <property type="component" value="Unassembled WGS sequence"/>
</dbReference>
<reference evidence="3 4" key="1">
    <citation type="submission" date="2019-06" db="EMBL/GenBank/DDBJ databases">
        <title>Sequencing the genomes of 1000 actinobacteria strains.</title>
        <authorList>
            <person name="Klenk H.-P."/>
        </authorList>
    </citation>
    <scope>NUCLEOTIDE SEQUENCE [LARGE SCALE GENOMIC DNA]</scope>
    <source>
        <strain evidence="3 4">DSM 45928</strain>
    </source>
</reference>
<dbReference type="AlphaFoldDB" id="A0A543B343"/>